<dbReference type="SMART" id="SM00220">
    <property type="entry name" value="S_TKc"/>
    <property type="match status" value="1"/>
</dbReference>
<evidence type="ECO:0000259" key="6">
    <source>
        <dbReference type="PROSITE" id="PS50006"/>
    </source>
</evidence>
<keyword evidence="3 4" id="KW-0067">ATP-binding</keyword>
<dbReference type="InterPro" id="IPR011009">
    <property type="entry name" value="Kinase-like_dom_sf"/>
</dbReference>
<dbReference type="InterPro" id="IPR008984">
    <property type="entry name" value="SMAD_FHA_dom_sf"/>
</dbReference>
<dbReference type="STRING" id="683960.A0A1E3PBP4"/>
<dbReference type="InterPro" id="IPR008271">
    <property type="entry name" value="Ser/Thr_kinase_AS"/>
</dbReference>
<keyword evidence="5" id="KW-0723">Serine/threonine-protein kinase</keyword>
<dbReference type="PROSITE" id="PS50006">
    <property type="entry name" value="FHA_DOMAIN"/>
    <property type="match status" value="1"/>
</dbReference>
<proteinExistence type="inferred from homology"/>
<dbReference type="SMART" id="SM00240">
    <property type="entry name" value="FHA"/>
    <property type="match status" value="1"/>
</dbReference>
<dbReference type="CDD" id="cd05117">
    <property type="entry name" value="STKc_CAMK"/>
    <property type="match status" value="1"/>
</dbReference>
<dbReference type="InterPro" id="IPR000719">
    <property type="entry name" value="Prot_kinase_dom"/>
</dbReference>
<keyword evidence="9" id="KW-1185">Reference proteome</keyword>
<dbReference type="PROSITE" id="PS00107">
    <property type="entry name" value="PROTEIN_KINASE_ATP"/>
    <property type="match status" value="1"/>
</dbReference>
<dbReference type="GO" id="GO:0006303">
    <property type="term" value="P:double-strand break repair via nonhomologous end joining"/>
    <property type="evidence" value="ECO:0007669"/>
    <property type="project" value="EnsemblFungi"/>
</dbReference>
<accession>A0A1E3PBP4</accession>
<keyword evidence="5" id="KW-0808">Transferase</keyword>
<name>A0A1E3PBP4_WICAA</name>
<evidence type="ECO:0000256" key="1">
    <source>
        <dbReference type="ARBA" id="ARBA00005575"/>
    </source>
</evidence>
<evidence type="ECO:0000256" key="4">
    <source>
        <dbReference type="PROSITE-ProRule" id="PRU10141"/>
    </source>
</evidence>
<dbReference type="InterPro" id="IPR000253">
    <property type="entry name" value="FHA_dom"/>
</dbReference>
<dbReference type="GO" id="GO:0005524">
    <property type="term" value="F:ATP binding"/>
    <property type="evidence" value="ECO:0007669"/>
    <property type="project" value="UniProtKB-UniRule"/>
</dbReference>
<dbReference type="SUPFAM" id="SSF56112">
    <property type="entry name" value="Protein kinase-like (PK-like)"/>
    <property type="match status" value="1"/>
</dbReference>
<evidence type="ECO:0000313" key="9">
    <source>
        <dbReference type="Proteomes" id="UP000094112"/>
    </source>
</evidence>
<feature type="domain" description="Protein kinase" evidence="7">
    <location>
        <begin position="127"/>
        <end position="408"/>
    </location>
</feature>
<dbReference type="GO" id="GO:0000077">
    <property type="term" value="P:DNA damage checkpoint signaling"/>
    <property type="evidence" value="ECO:0007669"/>
    <property type="project" value="EnsemblFungi"/>
</dbReference>
<keyword evidence="2 4" id="KW-0547">Nucleotide-binding</keyword>
<dbReference type="RefSeq" id="XP_019041589.1">
    <property type="nucleotide sequence ID" value="XM_019185377.1"/>
</dbReference>
<dbReference type="SUPFAM" id="SSF49879">
    <property type="entry name" value="SMAD/FHA domain"/>
    <property type="match status" value="1"/>
</dbReference>
<dbReference type="EMBL" id="KV454208">
    <property type="protein sequence ID" value="ODQ62382.1"/>
    <property type="molecule type" value="Genomic_DNA"/>
</dbReference>
<dbReference type="Pfam" id="PF00498">
    <property type="entry name" value="FHA"/>
    <property type="match status" value="1"/>
</dbReference>
<dbReference type="FunFam" id="1.10.510.10:FF:000571">
    <property type="entry name" value="Maternal embryonic leucine zipper kinase"/>
    <property type="match status" value="1"/>
</dbReference>
<dbReference type="OrthoDB" id="407410at2759"/>
<comment type="similarity">
    <text evidence="1">Belongs to the protein kinase superfamily. CAMK Ser/Thr protein kinase family. CHEK2 subfamily.</text>
</comment>
<dbReference type="CDD" id="cd00060">
    <property type="entry name" value="FHA"/>
    <property type="match status" value="1"/>
</dbReference>
<dbReference type="GeneID" id="30202623"/>
<evidence type="ECO:0000256" key="5">
    <source>
        <dbReference type="RuleBase" id="RU000304"/>
    </source>
</evidence>
<dbReference type="PANTHER" id="PTHR24347">
    <property type="entry name" value="SERINE/THREONINE-PROTEIN KINASE"/>
    <property type="match status" value="1"/>
</dbReference>
<sequence>MSVLPNSNKRVLPNKSTVVVGRSRSSDIVLRGSDISTRHCELIPIWNDVLQNFFLNLIDHSSNGTFVNGSRVENKNCILKNGDKLNFAKSGAYVFRYKRDEESSDEDKENVDTTSNVKPAKSFFDEYVLGRQLGSGHYATVKEAIRKETGDSFAVKIFKPQRADDTKSSKQFNQELEVLMSIKHENIVKLIGTYTEPINKFSFTTYLVLEKVNDGELFTRIVKKQNLRQDETKAIFKQLLNGLLYLHNRNIIHRDIKPENILLNIVPRTSPSQKQTGPWDENELDVSVKIADFGLAKFIGELKFTNTLCGTPAYVAPEVLNSSRKYSKNIDLWSAGVLLYVCLVGFPPFSDELGPPNMREQIISAKYAFYSPYFDAIDDLALDLITKLLVLDPDQRLNIQQAIDHPWFNDDSSAPLDTVTRSPIKGSSLPKTYTELSQMQSMEGPGVP</sequence>
<evidence type="ECO:0000256" key="2">
    <source>
        <dbReference type="ARBA" id="ARBA00022741"/>
    </source>
</evidence>
<evidence type="ECO:0000313" key="8">
    <source>
        <dbReference type="EMBL" id="ODQ62382.1"/>
    </source>
</evidence>
<organism evidence="8 9">
    <name type="scientific">Wickerhamomyces anomalus (strain ATCC 58044 / CBS 1984 / NCYC 433 / NRRL Y-366-8)</name>
    <name type="common">Yeast</name>
    <name type="synonym">Hansenula anomala</name>
    <dbReference type="NCBI Taxonomy" id="683960"/>
    <lineage>
        <taxon>Eukaryota</taxon>
        <taxon>Fungi</taxon>
        <taxon>Dikarya</taxon>
        <taxon>Ascomycota</taxon>
        <taxon>Saccharomycotina</taxon>
        <taxon>Saccharomycetes</taxon>
        <taxon>Phaffomycetales</taxon>
        <taxon>Wickerhamomycetaceae</taxon>
        <taxon>Wickerhamomyces</taxon>
    </lineage>
</organism>
<dbReference type="GO" id="GO:0031297">
    <property type="term" value="P:replication fork processing"/>
    <property type="evidence" value="ECO:0007669"/>
    <property type="project" value="EnsemblFungi"/>
</dbReference>
<dbReference type="AlphaFoldDB" id="A0A1E3PBP4"/>
<evidence type="ECO:0000259" key="7">
    <source>
        <dbReference type="PROSITE" id="PS50011"/>
    </source>
</evidence>
<protein>
    <recommendedName>
        <fullName evidence="10">DNA damage response protein kinase DUN1</fullName>
    </recommendedName>
</protein>
<dbReference type="InterPro" id="IPR017441">
    <property type="entry name" value="Protein_kinase_ATP_BS"/>
</dbReference>
<dbReference type="Gene3D" id="2.60.200.20">
    <property type="match status" value="1"/>
</dbReference>
<gene>
    <name evidence="8" type="ORF">WICANDRAFT_82427</name>
</gene>
<dbReference type="PROSITE" id="PS50011">
    <property type="entry name" value="PROTEIN_KINASE_DOM"/>
    <property type="match status" value="1"/>
</dbReference>
<dbReference type="GO" id="GO:0004674">
    <property type="term" value="F:protein serine/threonine kinase activity"/>
    <property type="evidence" value="ECO:0007669"/>
    <property type="project" value="UniProtKB-KW"/>
</dbReference>
<reference evidence="8 9" key="1">
    <citation type="journal article" date="2016" name="Proc. Natl. Acad. Sci. U.S.A.">
        <title>Comparative genomics of biotechnologically important yeasts.</title>
        <authorList>
            <person name="Riley R."/>
            <person name="Haridas S."/>
            <person name="Wolfe K.H."/>
            <person name="Lopes M.R."/>
            <person name="Hittinger C.T."/>
            <person name="Goeker M."/>
            <person name="Salamov A.A."/>
            <person name="Wisecaver J.H."/>
            <person name="Long T.M."/>
            <person name="Calvey C.H."/>
            <person name="Aerts A.L."/>
            <person name="Barry K.W."/>
            <person name="Choi C."/>
            <person name="Clum A."/>
            <person name="Coughlan A.Y."/>
            <person name="Deshpande S."/>
            <person name="Douglass A.P."/>
            <person name="Hanson S.J."/>
            <person name="Klenk H.-P."/>
            <person name="LaButti K.M."/>
            <person name="Lapidus A."/>
            <person name="Lindquist E.A."/>
            <person name="Lipzen A.M."/>
            <person name="Meier-Kolthoff J.P."/>
            <person name="Ohm R.A."/>
            <person name="Otillar R.P."/>
            <person name="Pangilinan J.L."/>
            <person name="Peng Y."/>
            <person name="Rokas A."/>
            <person name="Rosa C.A."/>
            <person name="Scheuner C."/>
            <person name="Sibirny A.A."/>
            <person name="Slot J.C."/>
            <person name="Stielow J.B."/>
            <person name="Sun H."/>
            <person name="Kurtzman C.P."/>
            <person name="Blackwell M."/>
            <person name="Grigoriev I.V."/>
            <person name="Jeffries T.W."/>
        </authorList>
    </citation>
    <scope>NUCLEOTIDE SEQUENCE [LARGE SCALE GENOMIC DNA]</scope>
    <source>
        <strain evidence="9">ATCC 58044 / CBS 1984 / NCYC 433 / NRRL Y-366-8</strain>
    </source>
</reference>
<evidence type="ECO:0008006" key="10">
    <source>
        <dbReference type="Google" id="ProtNLM"/>
    </source>
</evidence>
<dbReference type="Proteomes" id="UP000094112">
    <property type="component" value="Unassembled WGS sequence"/>
</dbReference>
<dbReference type="PROSITE" id="PS00108">
    <property type="entry name" value="PROTEIN_KINASE_ST"/>
    <property type="match status" value="1"/>
</dbReference>
<feature type="binding site" evidence="4">
    <location>
        <position position="156"/>
    </location>
    <ligand>
        <name>ATP</name>
        <dbReference type="ChEBI" id="CHEBI:30616"/>
    </ligand>
</feature>
<keyword evidence="5" id="KW-0418">Kinase</keyword>
<dbReference type="Pfam" id="PF00069">
    <property type="entry name" value="Pkinase"/>
    <property type="match status" value="1"/>
</dbReference>
<feature type="domain" description="FHA" evidence="6">
    <location>
        <begin position="18"/>
        <end position="72"/>
    </location>
</feature>
<dbReference type="Gene3D" id="1.10.510.10">
    <property type="entry name" value="Transferase(Phosphotransferase) domain 1"/>
    <property type="match status" value="1"/>
</dbReference>
<evidence type="ECO:0000256" key="3">
    <source>
        <dbReference type="ARBA" id="ARBA00022840"/>
    </source>
</evidence>